<gene>
    <name evidence="1" type="ORF">KDK95_30615</name>
</gene>
<dbReference type="InterPro" id="IPR019239">
    <property type="entry name" value="VapB_antitoxin"/>
</dbReference>
<evidence type="ECO:0000313" key="2">
    <source>
        <dbReference type="Proteomes" id="UP000676325"/>
    </source>
</evidence>
<dbReference type="EMBL" id="JAGSOH010000149">
    <property type="protein sequence ID" value="MBR7830695.1"/>
    <property type="molecule type" value="Genomic_DNA"/>
</dbReference>
<name>A0A941EHD2_9ACTN</name>
<dbReference type="AlphaFoldDB" id="A0A941EHD2"/>
<comment type="caution">
    <text evidence="1">The sequence shown here is derived from an EMBL/GenBank/DDBJ whole genome shotgun (WGS) entry which is preliminary data.</text>
</comment>
<protein>
    <submittedName>
        <fullName evidence="1">Type II toxin-antitoxin system VapB family antitoxin</fullName>
    </submittedName>
</protein>
<evidence type="ECO:0000313" key="1">
    <source>
        <dbReference type="EMBL" id="MBR7830695.1"/>
    </source>
</evidence>
<sequence length="80" mass="8968">MTVTQIDLDDDELEQAMRNLGTATKKDTVNTALREVNARRRRLAALERMAERYERGEFDAAVAAWEQRKDTAAGTGAPTE</sequence>
<dbReference type="RefSeq" id="WP_212521817.1">
    <property type="nucleotide sequence ID" value="NZ_JAGSOH010000149.1"/>
</dbReference>
<keyword evidence="2" id="KW-1185">Reference proteome</keyword>
<dbReference type="Proteomes" id="UP000676325">
    <property type="component" value="Unassembled WGS sequence"/>
</dbReference>
<accession>A0A941EHD2</accession>
<reference evidence="1" key="1">
    <citation type="submission" date="2021-04" db="EMBL/GenBank/DDBJ databases">
        <title>Genome based classification of Actinospica acidithermotolerans sp. nov., an actinobacterium isolated from an Indonesian hot spring.</title>
        <authorList>
            <person name="Kusuma A.B."/>
            <person name="Putra K.E."/>
            <person name="Nafisah S."/>
            <person name="Loh J."/>
            <person name="Nouioui I."/>
            <person name="Goodfellow M."/>
        </authorList>
    </citation>
    <scope>NUCLEOTIDE SEQUENCE</scope>
    <source>
        <strain evidence="1">MGRD01-02</strain>
    </source>
</reference>
<organism evidence="1 2">
    <name type="scientific">Actinospica acidithermotolerans</name>
    <dbReference type="NCBI Taxonomy" id="2828514"/>
    <lineage>
        <taxon>Bacteria</taxon>
        <taxon>Bacillati</taxon>
        <taxon>Actinomycetota</taxon>
        <taxon>Actinomycetes</taxon>
        <taxon>Catenulisporales</taxon>
        <taxon>Actinospicaceae</taxon>
        <taxon>Actinospica</taxon>
    </lineage>
</organism>
<proteinExistence type="predicted"/>
<dbReference type="Pfam" id="PF09957">
    <property type="entry name" value="VapB_antitoxin"/>
    <property type="match status" value="1"/>
</dbReference>